<name>A0AAN8XRE1_POLSC</name>
<organism evidence="1 2">
    <name type="scientific">Polyplax serrata</name>
    <name type="common">Common mouse louse</name>
    <dbReference type="NCBI Taxonomy" id="468196"/>
    <lineage>
        <taxon>Eukaryota</taxon>
        <taxon>Metazoa</taxon>
        <taxon>Ecdysozoa</taxon>
        <taxon>Arthropoda</taxon>
        <taxon>Hexapoda</taxon>
        <taxon>Insecta</taxon>
        <taxon>Pterygota</taxon>
        <taxon>Neoptera</taxon>
        <taxon>Paraneoptera</taxon>
        <taxon>Psocodea</taxon>
        <taxon>Troctomorpha</taxon>
        <taxon>Phthiraptera</taxon>
        <taxon>Anoplura</taxon>
        <taxon>Polyplacidae</taxon>
        <taxon>Polyplax</taxon>
    </lineage>
</organism>
<reference evidence="1 2" key="1">
    <citation type="submission" date="2023-10" db="EMBL/GenBank/DDBJ databases">
        <title>Genomes of two closely related lineages of the louse Polyplax serrata with different host specificities.</title>
        <authorList>
            <person name="Martinu J."/>
            <person name="Tarabai H."/>
            <person name="Stefka J."/>
            <person name="Hypsa V."/>
        </authorList>
    </citation>
    <scope>NUCLEOTIDE SEQUENCE [LARGE SCALE GENOMIC DNA]</scope>
    <source>
        <strain evidence="1">HR10_N</strain>
    </source>
</reference>
<accession>A0AAN8XRE1</accession>
<evidence type="ECO:0000313" key="1">
    <source>
        <dbReference type="EMBL" id="KAK6644756.1"/>
    </source>
</evidence>
<dbReference type="EMBL" id="JAWJWE010000001">
    <property type="protein sequence ID" value="KAK6644756.1"/>
    <property type="molecule type" value="Genomic_DNA"/>
</dbReference>
<gene>
    <name evidence="1" type="ORF">RUM43_001029</name>
</gene>
<sequence>MARLARPVEDFALRSPWKCDYWAWAVAMKEIQGSDSDFCEIDSFHLLHPAMTVFFCKAKCTNENN</sequence>
<evidence type="ECO:0000313" key="2">
    <source>
        <dbReference type="Proteomes" id="UP001372834"/>
    </source>
</evidence>
<dbReference type="Proteomes" id="UP001372834">
    <property type="component" value="Unassembled WGS sequence"/>
</dbReference>
<protein>
    <submittedName>
        <fullName evidence="1">Uncharacterized protein</fullName>
    </submittedName>
</protein>
<dbReference type="AlphaFoldDB" id="A0AAN8XRE1"/>
<comment type="caution">
    <text evidence="1">The sequence shown here is derived from an EMBL/GenBank/DDBJ whole genome shotgun (WGS) entry which is preliminary data.</text>
</comment>
<proteinExistence type="predicted"/>